<dbReference type="Proteomes" id="UP000237105">
    <property type="component" value="Unassembled WGS sequence"/>
</dbReference>
<gene>
    <name evidence="1" type="ORF">PanWU01x14_339800</name>
</gene>
<protein>
    <recommendedName>
        <fullName evidence="3">DUF1985 domain-containing protein</fullName>
    </recommendedName>
</protein>
<proteinExistence type="predicted"/>
<organism evidence="1 2">
    <name type="scientific">Parasponia andersonii</name>
    <name type="common">Sponia andersonii</name>
    <dbReference type="NCBI Taxonomy" id="3476"/>
    <lineage>
        <taxon>Eukaryota</taxon>
        <taxon>Viridiplantae</taxon>
        <taxon>Streptophyta</taxon>
        <taxon>Embryophyta</taxon>
        <taxon>Tracheophyta</taxon>
        <taxon>Spermatophyta</taxon>
        <taxon>Magnoliopsida</taxon>
        <taxon>eudicotyledons</taxon>
        <taxon>Gunneridae</taxon>
        <taxon>Pentapetalae</taxon>
        <taxon>rosids</taxon>
        <taxon>fabids</taxon>
        <taxon>Rosales</taxon>
        <taxon>Cannabaceae</taxon>
        <taxon>Parasponia</taxon>
    </lineage>
</organism>
<evidence type="ECO:0000313" key="1">
    <source>
        <dbReference type="EMBL" id="PON34969.1"/>
    </source>
</evidence>
<keyword evidence="2" id="KW-1185">Reference proteome</keyword>
<name>A0A2P5AEJ9_PARAD</name>
<dbReference type="EMBL" id="JXTB01000634">
    <property type="protein sequence ID" value="PON34969.1"/>
    <property type="molecule type" value="Genomic_DNA"/>
</dbReference>
<dbReference type="PANTHER" id="PTHR48449">
    <property type="entry name" value="DUF1985 DOMAIN-CONTAINING PROTEIN"/>
    <property type="match status" value="1"/>
</dbReference>
<evidence type="ECO:0008006" key="3">
    <source>
        <dbReference type="Google" id="ProtNLM"/>
    </source>
</evidence>
<evidence type="ECO:0000313" key="2">
    <source>
        <dbReference type="Proteomes" id="UP000237105"/>
    </source>
</evidence>
<dbReference type="PANTHER" id="PTHR48449:SF1">
    <property type="entry name" value="DUF1985 DOMAIN-CONTAINING PROTEIN"/>
    <property type="match status" value="1"/>
</dbReference>
<accession>A0A2P5AEJ9</accession>
<comment type="caution">
    <text evidence="1">The sequence shown here is derived from an EMBL/GenBank/DDBJ whole genome shotgun (WGS) entry which is preliminary data.</text>
</comment>
<dbReference type="AlphaFoldDB" id="A0A2P5AEJ9"/>
<reference evidence="2" key="1">
    <citation type="submission" date="2016-06" db="EMBL/GenBank/DDBJ databases">
        <title>Parallel loss of symbiosis genes in relatives of nitrogen-fixing non-legume Parasponia.</title>
        <authorList>
            <person name="Van Velzen R."/>
            <person name="Holmer R."/>
            <person name="Bu F."/>
            <person name="Rutten L."/>
            <person name="Van Zeijl A."/>
            <person name="Liu W."/>
            <person name="Santuari L."/>
            <person name="Cao Q."/>
            <person name="Sharma T."/>
            <person name="Shen D."/>
            <person name="Roswanjaya Y."/>
            <person name="Wardhani T."/>
            <person name="Kalhor M.S."/>
            <person name="Jansen J."/>
            <person name="Van den Hoogen J."/>
            <person name="Gungor B."/>
            <person name="Hartog M."/>
            <person name="Hontelez J."/>
            <person name="Verver J."/>
            <person name="Yang W.-C."/>
            <person name="Schijlen E."/>
            <person name="Repin R."/>
            <person name="Schilthuizen M."/>
            <person name="Schranz E."/>
            <person name="Heidstra R."/>
            <person name="Miyata K."/>
            <person name="Fedorova E."/>
            <person name="Kohlen W."/>
            <person name="Bisseling T."/>
            <person name="Smit S."/>
            <person name="Geurts R."/>
        </authorList>
    </citation>
    <scope>NUCLEOTIDE SEQUENCE [LARGE SCALE GENOMIC DNA]</scope>
    <source>
        <strain evidence="2">cv. WU1-14</strain>
    </source>
</reference>
<sequence>MGLKTREILNIEAHELKKGILYRYLKKILEETNNEEKKKNISISVQRKHLKLAFDKCNGKDNNMMINLTKLYIIENFLLGNQDNIAINETFVDMLDYNWMVKEYHWGRISYNETIQSFKAITTKQGLSCYFLYGCPIALQI</sequence>
<dbReference type="OrthoDB" id="1930729at2759"/>